<accession>A0A1B6E1C3</accession>
<sequence>MASKQIPMSRLLKLAQKFNCFYLSDIAREKCRPFVVEGYQVGLVRPDVMDQLMLYPEVFFVHHNSVTLNPAFRDYTERSAKVEAVLRECRAQGTFITLKGWRDECFDVKSLFNTEPLLKMDRSATCLFGICNYGVDINGYVMDKKKRSVHLASKAIPNKTNLAWKMG</sequence>
<organism evidence="2">
    <name type="scientific">Clastoptera arizonana</name>
    <name type="common">Arizona spittle bug</name>
    <dbReference type="NCBI Taxonomy" id="38151"/>
    <lineage>
        <taxon>Eukaryota</taxon>
        <taxon>Metazoa</taxon>
        <taxon>Ecdysozoa</taxon>
        <taxon>Arthropoda</taxon>
        <taxon>Hexapoda</taxon>
        <taxon>Insecta</taxon>
        <taxon>Pterygota</taxon>
        <taxon>Neoptera</taxon>
        <taxon>Paraneoptera</taxon>
        <taxon>Hemiptera</taxon>
        <taxon>Auchenorrhyncha</taxon>
        <taxon>Cercopoidea</taxon>
        <taxon>Clastopteridae</taxon>
        <taxon>Clastoptera</taxon>
    </lineage>
</organism>
<feature type="domain" description="DUF4743" evidence="1">
    <location>
        <begin position="11"/>
        <end position="130"/>
    </location>
</feature>
<evidence type="ECO:0000259" key="1">
    <source>
        <dbReference type="Pfam" id="PF15916"/>
    </source>
</evidence>
<protein>
    <recommendedName>
        <fullName evidence="1">DUF4743 domain-containing protein</fullName>
    </recommendedName>
</protein>
<dbReference type="Pfam" id="PF15916">
    <property type="entry name" value="DUF4743"/>
    <property type="match status" value="1"/>
</dbReference>
<dbReference type="InterPro" id="IPR031804">
    <property type="entry name" value="DUF4743"/>
</dbReference>
<evidence type="ECO:0000313" key="2">
    <source>
        <dbReference type="EMBL" id="JAS31725.1"/>
    </source>
</evidence>
<reference evidence="2" key="1">
    <citation type="submission" date="2015-12" db="EMBL/GenBank/DDBJ databases">
        <title>De novo transcriptome assembly of four potential Pierce s Disease insect vectors from Arizona vineyards.</title>
        <authorList>
            <person name="Tassone E.E."/>
        </authorList>
    </citation>
    <scope>NUCLEOTIDE SEQUENCE</scope>
</reference>
<gene>
    <name evidence="2" type="ORF">g.23479</name>
</gene>
<name>A0A1B6E1C3_9HEMI</name>
<dbReference type="AlphaFoldDB" id="A0A1B6E1C3"/>
<dbReference type="Gene3D" id="3.30.750.160">
    <property type="match status" value="1"/>
</dbReference>
<dbReference type="EMBL" id="GEDC01005573">
    <property type="protein sequence ID" value="JAS31725.1"/>
    <property type="molecule type" value="Transcribed_RNA"/>
</dbReference>
<proteinExistence type="predicted"/>